<name>A0A7D9I7E9_PARCT</name>
<evidence type="ECO:0000313" key="2">
    <source>
        <dbReference type="Proteomes" id="UP001152795"/>
    </source>
</evidence>
<dbReference type="EMBL" id="CACRXK020003481">
    <property type="protein sequence ID" value="CAB3998970.1"/>
    <property type="molecule type" value="Genomic_DNA"/>
</dbReference>
<evidence type="ECO:0000313" key="1">
    <source>
        <dbReference type="EMBL" id="CAB3998970.1"/>
    </source>
</evidence>
<dbReference type="AlphaFoldDB" id="A0A7D9I7E9"/>
<organism evidence="1 2">
    <name type="scientific">Paramuricea clavata</name>
    <name type="common">Red gorgonian</name>
    <name type="synonym">Violescent sea-whip</name>
    <dbReference type="NCBI Taxonomy" id="317549"/>
    <lineage>
        <taxon>Eukaryota</taxon>
        <taxon>Metazoa</taxon>
        <taxon>Cnidaria</taxon>
        <taxon>Anthozoa</taxon>
        <taxon>Octocorallia</taxon>
        <taxon>Malacalcyonacea</taxon>
        <taxon>Plexauridae</taxon>
        <taxon>Paramuricea</taxon>
    </lineage>
</organism>
<comment type="caution">
    <text evidence="1">The sequence shown here is derived from an EMBL/GenBank/DDBJ whole genome shotgun (WGS) entry which is preliminary data.</text>
</comment>
<reference evidence="1" key="1">
    <citation type="submission" date="2020-04" db="EMBL/GenBank/DDBJ databases">
        <authorList>
            <person name="Alioto T."/>
            <person name="Alioto T."/>
            <person name="Gomez Garrido J."/>
        </authorList>
    </citation>
    <scope>NUCLEOTIDE SEQUENCE</scope>
    <source>
        <strain evidence="1">A484AB</strain>
    </source>
</reference>
<dbReference type="OrthoDB" id="5988909at2759"/>
<sequence>MERVDSLKVLNDDQEIHKMSSKLPKWALTRWGRKVYAWKNEKKRFPPFSEFVKYVVVEADITCDPINLSQRKIEIYSRGPRRQRTMEISEVHLENQTAMSLLDHWQQRLMKKMRVRARPKKSNAQCVERPMNWNPVRTIWIWRSKRGKSLQKRKDSALDALERDICRGIARDGKSATHAKGLIQHPCMET</sequence>
<accession>A0A7D9I7E9</accession>
<keyword evidence="2" id="KW-1185">Reference proteome</keyword>
<dbReference type="Proteomes" id="UP001152795">
    <property type="component" value="Unassembled WGS sequence"/>
</dbReference>
<gene>
    <name evidence="1" type="ORF">PACLA_8A017679</name>
</gene>
<proteinExistence type="predicted"/>
<protein>
    <submittedName>
        <fullName evidence="1">Uncharacterized protein</fullName>
    </submittedName>
</protein>